<evidence type="ECO:0000313" key="2">
    <source>
        <dbReference type="EMBL" id="KIM29321.1"/>
    </source>
</evidence>
<feature type="domain" description="Single-strand DNA deaminase toxin A-like C-terminal" evidence="1">
    <location>
        <begin position="331"/>
        <end position="392"/>
    </location>
</feature>
<gene>
    <name evidence="2" type="ORF">M408DRAFT_23091</name>
</gene>
<dbReference type="HOGENOM" id="CLU_608546_0_0_1"/>
<sequence length="471" mass="54717">MSGKLRLPVAHVSQWNYRFTEILCPYCREFHTHPGTSREDVRGPAPIQVAKCHNHCLKGIELRYKLHYSPSGEIITDENYNPIYLENKAISQPNPSNEIELSDLFSRLDITTTASPWSAPAPEMFLSLGLPEGSEPFHCGRSTIYLHFSEDAPNGVEDRPSVFMQLFLIRGDPKAPERPYKVRLCHRTNLSTDFNEVEKERVRERLRQVEYCLQKAPPDCTSWCRLNKQTRKILRVLHDFEETSSATYVRYLEGLFALLPPLASPQHPYMSINCSDPLEIDMKFDNYNKEYRAVLYNGQSRIHKWNIWSYYNTKKTFAILLRGEAGFPPVCAVSGYSETQYHNDYMPLDGREYTNMGIKFWKSLGRRFPTHKRDERGNPGSYHACHAEMKLLLHFIFHHHTNIQHILPGPRLWSVTFLVSRQPCSVCKEYIEYACQRYGFYIVVRYPCGNVWMDELYGPQSELGVEPISVS</sequence>
<accession>A0A0C3BCZ5</accession>
<organism evidence="2 3">
    <name type="scientific">Serendipita vermifera MAFF 305830</name>
    <dbReference type="NCBI Taxonomy" id="933852"/>
    <lineage>
        <taxon>Eukaryota</taxon>
        <taxon>Fungi</taxon>
        <taxon>Dikarya</taxon>
        <taxon>Basidiomycota</taxon>
        <taxon>Agaricomycotina</taxon>
        <taxon>Agaricomycetes</taxon>
        <taxon>Sebacinales</taxon>
        <taxon>Serendipitaceae</taxon>
        <taxon>Serendipita</taxon>
    </lineage>
</organism>
<dbReference type="InterPro" id="IPR057517">
    <property type="entry name" value="SsdA-like_C"/>
</dbReference>
<dbReference type="Pfam" id="PF24120">
    <property type="entry name" value="SsdA_C"/>
    <property type="match status" value="1"/>
</dbReference>
<reference evidence="2 3" key="1">
    <citation type="submission" date="2014-04" db="EMBL/GenBank/DDBJ databases">
        <authorList>
            <consortium name="DOE Joint Genome Institute"/>
            <person name="Kuo A."/>
            <person name="Zuccaro A."/>
            <person name="Kohler A."/>
            <person name="Nagy L.G."/>
            <person name="Floudas D."/>
            <person name="Copeland A."/>
            <person name="Barry K.W."/>
            <person name="Cichocki N."/>
            <person name="Veneault-Fourrey C."/>
            <person name="LaButti K."/>
            <person name="Lindquist E.A."/>
            <person name="Lipzen A."/>
            <person name="Lundell T."/>
            <person name="Morin E."/>
            <person name="Murat C."/>
            <person name="Sun H."/>
            <person name="Tunlid A."/>
            <person name="Henrissat B."/>
            <person name="Grigoriev I.V."/>
            <person name="Hibbett D.S."/>
            <person name="Martin F."/>
            <person name="Nordberg H.P."/>
            <person name="Cantor M.N."/>
            <person name="Hua S.X."/>
        </authorList>
    </citation>
    <scope>NUCLEOTIDE SEQUENCE [LARGE SCALE GENOMIC DNA]</scope>
    <source>
        <strain evidence="2 3">MAFF 305830</strain>
    </source>
</reference>
<protein>
    <recommendedName>
        <fullName evidence="1">Single-strand DNA deaminase toxin A-like C-terminal domain-containing protein</fullName>
    </recommendedName>
</protein>
<keyword evidence="3" id="KW-1185">Reference proteome</keyword>
<dbReference type="Proteomes" id="UP000054097">
    <property type="component" value="Unassembled WGS sequence"/>
</dbReference>
<dbReference type="OrthoDB" id="341259at2759"/>
<proteinExistence type="predicted"/>
<evidence type="ECO:0000313" key="3">
    <source>
        <dbReference type="Proteomes" id="UP000054097"/>
    </source>
</evidence>
<reference evidence="3" key="2">
    <citation type="submission" date="2015-01" db="EMBL/GenBank/DDBJ databases">
        <title>Evolutionary Origins and Diversification of the Mycorrhizal Mutualists.</title>
        <authorList>
            <consortium name="DOE Joint Genome Institute"/>
            <consortium name="Mycorrhizal Genomics Consortium"/>
            <person name="Kohler A."/>
            <person name="Kuo A."/>
            <person name="Nagy L.G."/>
            <person name="Floudas D."/>
            <person name="Copeland A."/>
            <person name="Barry K.W."/>
            <person name="Cichocki N."/>
            <person name="Veneault-Fourrey C."/>
            <person name="LaButti K."/>
            <person name="Lindquist E.A."/>
            <person name="Lipzen A."/>
            <person name="Lundell T."/>
            <person name="Morin E."/>
            <person name="Murat C."/>
            <person name="Riley R."/>
            <person name="Ohm R."/>
            <person name="Sun H."/>
            <person name="Tunlid A."/>
            <person name="Henrissat B."/>
            <person name="Grigoriev I.V."/>
            <person name="Hibbett D.S."/>
            <person name="Martin F."/>
        </authorList>
    </citation>
    <scope>NUCLEOTIDE SEQUENCE [LARGE SCALE GENOMIC DNA]</scope>
    <source>
        <strain evidence="3">MAFF 305830</strain>
    </source>
</reference>
<dbReference type="EMBL" id="KN824289">
    <property type="protein sequence ID" value="KIM29321.1"/>
    <property type="molecule type" value="Genomic_DNA"/>
</dbReference>
<name>A0A0C3BCZ5_SERVB</name>
<evidence type="ECO:0000259" key="1">
    <source>
        <dbReference type="Pfam" id="PF24120"/>
    </source>
</evidence>
<dbReference type="InterPro" id="IPR016192">
    <property type="entry name" value="APOBEC/CMP_deaminase_Zn-bd"/>
</dbReference>
<dbReference type="GO" id="GO:0019239">
    <property type="term" value="F:deaminase activity"/>
    <property type="evidence" value="ECO:0007669"/>
    <property type="project" value="UniProtKB-ARBA"/>
</dbReference>
<dbReference type="AlphaFoldDB" id="A0A0C3BCZ5"/>
<dbReference type="STRING" id="933852.A0A0C3BCZ5"/>
<dbReference type="GO" id="GO:0008270">
    <property type="term" value="F:zinc ion binding"/>
    <property type="evidence" value="ECO:0007669"/>
    <property type="project" value="InterPro"/>
</dbReference>
<dbReference type="PROSITE" id="PS00903">
    <property type="entry name" value="CYT_DCMP_DEAMINASES_1"/>
    <property type="match status" value="1"/>
</dbReference>